<dbReference type="InterPro" id="IPR000600">
    <property type="entry name" value="ROK"/>
</dbReference>
<dbReference type="SUPFAM" id="SSF53067">
    <property type="entry name" value="Actin-like ATPase domain"/>
    <property type="match status" value="1"/>
</dbReference>
<accession>A0A1H7PRU3</accession>
<dbReference type="CDD" id="cd24152">
    <property type="entry name" value="ASKHA_NBD_ROK-like"/>
    <property type="match status" value="1"/>
</dbReference>
<evidence type="ECO:0000256" key="1">
    <source>
        <dbReference type="ARBA" id="ARBA00006479"/>
    </source>
</evidence>
<dbReference type="STRING" id="426702.SAMN04488099_1246"/>
<evidence type="ECO:0000313" key="3">
    <source>
        <dbReference type="Proteomes" id="UP000199081"/>
    </source>
</evidence>
<evidence type="ECO:0000313" key="2">
    <source>
        <dbReference type="EMBL" id="SEL38493.1"/>
    </source>
</evidence>
<dbReference type="OrthoDB" id="9795247at2"/>
<dbReference type="PANTHER" id="PTHR18964:SF170">
    <property type="entry name" value="SUGAR KINASE"/>
    <property type="match status" value="1"/>
</dbReference>
<dbReference type="InterPro" id="IPR043129">
    <property type="entry name" value="ATPase_NBD"/>
</dbReference>
<dbReference type="RefSeq" id="WP_091483087.1">
    <property type="nucleotide sequence ID" value="NZ_BJYC01000028.1"/>
</dbReference>
<gene>
    <name evidence="2" type="ORF">SAMN04488099_1246</name>
</gene>
<keyword evidence="2" id="KW-0808">Transferase</keyword>
<keyword evidence="2" id="KW-0418">Kinase</keyword>
<dbReference type="Pfam" id="PF00480">
    <property type="entry name" value="ROK"/>
    <property type="match status" value="1"/>
</dbReference>
<dbReference type="AlphaFoldDB" id="A0A1H7PRU3"/>
<protein>
    <submittedName>
        <fullName evidence="2">Sugar kinase of the NBD/HSP70 family, may contain an N-terminal HTH domain</fullName>
    </submittedName>
</protein>
<dbReference type="EMBL" id="FNZU01000024">
    <property type="protein sequence ID" value="SEL38493.1"/>
    <property type="molecule type" value="Genomic_DNA"/>
</dbReference>
<dbReference type="GO" id="GO:0016301">
    <property type="term" value="F:kinase activity"/>
    <property type="evidence" value="ECO:0007669"/>
    <property type="project" value="UniProtKB-KW"/>
</dbReference>
<proteinExistence type="inferred from homology"/>
<name>A0A1H7PRU3_9LACT</name>
<keyword evidence="3" id="KW-1185">Reference proteome</keyword>
<dbReference type="Proteomes" id="UP000199081">
    <property type="component" value="Unassembled WGS sequence"/>
</dbReference>
<comment type="similarity">
    <text evidence="1">Belongs to the ROK (NagC/XylR) family.</text>
</comment>
<dbReference type="PANTHER" id="PTHR18964">
    <property type="entry name" value="ROK (REPRESSOR, ORF, KINASE) FAMILY"/>
    <property type="match status" value="1"/>
</dbReference>
<dbReference type="Gene3D" id="3.30.420.40">
    <property type="match status" value="2"/>
</dbReference>
<sequence length="305" mass="33530">MDKFIVYDIGGSFIKFALMDEESIHVKGKVKTPKTSFDELLHTLEHVYQPFAGTAKAAAISMPGLIDSKSGYAIHGGSLSYIRKMNVADMIKERLKIPVVIENDGKSAALGEAWKGGLKGVENGVSVVLGTGIGGGIVLNGELVRGEHLGAGEFSFIRLNKEQPTNPEYILGNKGSIVNLIRQVAIELEKDPKEYTGEDMFEAIRQGNNRAKELLKSFCKDLSVQLLNLQAILDPEVFVIGGGISAEPMLIEIFEEVLDEIYSEDFFYKVNGYKVELRKSPLGNDANLFGVLHQYLTSEKSNQEE</sequence>
<reference evidence="3" key="1">
    <citation type="submission" date="2016-10" db="EMBL/GenBank/DDBJ databases">
        <authorList>
            <person name="Varghese N."/>
            <person name="Submissions S."/>
        </authorList>
    </citation>
    <scope>NUCLEOTIDE SEQUENCE [LARGE SCALE GENOMIC DNA]</scope>
    <source>
        <strain evidence="3">DSM 19183</strain>
    </source>
</reference>
<organism evidence="2 3">
    <name type="scientific">Alkalibacterium pelagium</name>
    <dbReference type="NCBI Taxonomy" id="426702"/>
    <lineage>
        <taxon>Bacteria</taxon>
        <taxon>Bacillati</taxon>
        <taxon>Bacillota</taxon>
        <taxon>Bacilli</taxon>
        <taxon>Lactobacillales</taxon>
        <taxon>Carnobacteriaceae</taxon>
        <taxon>Alkalibacterium</taxon>
    </lineage>
</organism>